<gene>
    <name evidence="3" type="ORF">ACFSBW_13630</name>
</gene>
<evidence type="ECO:0000256" key="1">
    <source>
        <dbReference type="SAM" id="MobiDB-lite"/>
    </source>
</evidence>
<dbReference type="RefSeq" id="WP_256396559.1">
    <property type="nucleotide sequence ID" value="NZ_JANHDJ010000004.1"/>
</dbReference>
<reference evidence="3 4" key="1">
    <citation type="journal article" date="2019" name="Int. J. Syst. Evol. Microbiol.">
        <title>The Global Catalogue of Microorganisms (GCM) 10K type strain sequencing project: providing services to taxonomists for standard genome sequencing and annotation.</title>
        <authorList>
            <consortium name="The Broad Institute Genomics Platform"/>
            <consortium name="The Broad Institute Genome Sequencing Center for Infectious Disease"/>
            <person name="Wu L."/>
            <person name="Ma J."/>
        </authorList>
    </citation>
    <scope>NUCLEOTIDE SEQUENCE [LARGE SCALE GENOMIC DNA]</scope>
    <source>
        <strain evidence="3 4">CGMCC 1.10593</strain>
    </source>
</reference>
<feature type="transmembrane region" description="Helical" evidence="2">
    <location>
        <begin position="54"/>
        <end position="73"/>
    </location>
</feature>
<feature type="region of interest" description="Disordered" evidence="1">
    <location>
        <begin position="75"/>
        <end position="108"/>
    </location>
</feature>
<proteinExistence type="predicted"/>
<dbReference type="Proteomes" id="UP001597052">
    <property type="component" value="Unassembled WGS sequence"/>
</dbReference>
<keyword evidence="2" id="KW-0472">Membrane</keyword>
<feature type="transmembrane region" description="Helical" evidence="2">
    <location>
        <begin position="25"/>
        <end position="48"/>
    </location>
</feature>
<comment type="caution">
    <text evidence="3">The sequence shown here is derived from an EMBL/GenBank/DDBJ whole genome shotgun (WGS) entry which is preliminary data.</text>
</comment>
<keyword evidence="2" id="KW-1133">Transmembrane helix</keyword>
<accession>A0ABD6DAB1</accession>
<keyword evidence="4" id="KW-1185">Reference proteome</keyword>
<feature type="compositionally biased region" description="Basic and acidic residues" evidence="1">
    <location>
        <begin position="78"/>
        <end position="96"/>
    </location>
</feature>
<evidence type="ECO:0000313" key="3">
    <source>
        <dbReference type="EMBL" id="MFD1642911.1"/>
    </source>
</evidence>
<sequence>MASDSRTDDAATRGVRRAVGQLLSALSRAVFGVCAVAVGALTLLLAAGTNTGESASLFAILGIAAMLVGFATISRLPKPTEKPTDTDHSVETDRSTGPEQPTETDEPR</sequence>
<evidence type="ECO:0000256" key="2">
    <source>
        <dbReference type="SAM" id="Phobius"/>
    </source>
</evidence>
<keyword evidence="2" id="KW-0812">Transmembrane</keyword>
<dbReference type="AlphaFoldDB" id="A0ABD6DAB1"/>
<protein>
    <submittedName>
        <fullName evidence="3">Uncharacterized protein</fullName>
    </submittedName>
</protein>
<name>A0ABD6DAB1_9EURY</name>
<organism evidence="3 4">
    <name type="scientific">Halohasta litorea</name>
    <dbReference type="NCBI Taxonomy" id="869891"/>
    <lineage>
        <taxon>Archaea</taxon>
        <taxon>Methanobacteriati</taxon>
        <taxon>Methanobacteriota</taxon>
        <taxon>Stenosarchaea group</taxon>
        <taxon>Halobacteria</taxon>
        <taxon>Halobacteriales</taxon>
        <taxon>Haloferacaceae</taxon>
        <taxon>Halohasta</taxon>
    </lineage>
</organism>
<dbReference type="EMBL" id="JBHUDM010000004">
    <property type="protein sequence ID" value="MFD1642911.1"/>
    <property type="molecule type" value="Genomic_DNA"/>
</dbReference>
<evidence type="ECO:0000313" key="4">
    <source>
        <dbReference type="Proteomes" id="UP001597052"/>
    </source>
</evidence>